<dbReference type="InterPro" id="IPR013108">
    <property type="entry name" value="Amidohydro_3"/>
</dbReference>
<dbReference type="Gene3D" id="3.10.310.70">
    <property type="match status" value="1"/>
</dbReference>
<dbReference type="EMBL" id="JBEPLW010000008">
    <property type="protein sequence ID" value="MET3575494.1"/>
    <property type="molecule type" value="Genomic_DNA"/>
</dbReference>
<name>A0ABV2GB32_9BACL</name>
<dbReference type="PANTHER" id="PTHR22642">
    <property type="entry name" value="IMIDAZOLONEPROPIONASE"/>
    <property type="match status" value="1"/>
</dbReference>
<dbReference type="InterPro" id="IPR033932">
    <property type="entry name" value="YtcJ-like"/>
</dbReference>
<dbReference type="Proteomes" id="UP001549099">
    <property type="component" value="Unassembled WGS sequence"/>
</dbReference>
<feature type="region of interest" description="Disordered" evidence="1">
    <location>
        <begin position="159"/>
        <end position="180"/>
    </location>
</feature>
<dbReference type="Gene3D" id="2.30.40.10">
    <property type="entry name" value="Urease, subunit C, domain 1"/>
    <property type="match status" value="1"/>
</dbReference>
<accession>A0ABV2GB32</accession>
<evidence type="ECO:0000259" key="2">
    <source>
        <dbReference type="Pfam" id="PF07969"/>
    </source>
</evidence>
<evidence type="ECO:0000256" key="1">
    <source>
        <dbReference type="SAM" id="MobiDB-lite"/>
    </source>
</evidence>
<sequence>MERQLFINGEVITANGNDDIAEAVAVEDGKIIVVGSTSDILKLRKDGASVTDLAGRTLMPGIIESHIHTTMYGANVLSVSCKDPAVRTIDDLLERLKEQAGRVPEGQWVRAWGFNETSIEDRRFPTKEELDRVTDKHPVMVVRACGHISAVNSRALEIGGLDNDSPDPEGGSLGRTPKGELDGRLIETAHMDLYQLAAHTRDEIREAHRVASEHFAEYGITAIHDATGYGIENVEALREDAEGGVISQRVYAMVGALNKPDEVVKHYLSRDIRTGDGNERFKYGPVKVFLDGSSSGPTVWTTEPYTSDPENYGVHYLSQDELDELFIPAHEKGWQLTAHAQGDAAIDQLLNTIDKALALHPREDSRHRIEHAGLARKDQVDRMKQLGAVPTPNPAFFHEYGDGYVKNYGKRAEGMYPLASYRDAGVTATLTADCPVTDFNPFRGIHSAMTRRSPSGKVVGGAECIGLLEAIRCCTINAAYSGFSETETGSIEPGKFADLTILDRSLINADVEEIPEIRVDRTVIGGETVFERAKAVVQP</sequence>
<dbReference type="Pfam" id="PF07969">
    <property type="entry name" value="Amidohydro_3"/>
    <property type="match status" value="1"/>
</dbReference>
<evidence type="ECO:0000313" key="4">
    <source>
        <dbReference type="Proteomes" id="UP001549099"/>
    </source>
</evidence>
<dbReference type="SUPFAM" id="SSF51338">
    <property type="entry name" value="Composite domain of metallo-dependent hydrolases"/>
    <property type="match status" value="1"/>
</dbReference>
<dbReference type="CDD" id="cd01300">
    <property type="entry name" value="YtcJ_like"/>
    <property type="match status" value="1"/>
</dbReference>
<dbReference type="Gene3D" id="3.20.20.140">
    <property type="entry name" value="Metal-dependent hydrolases"/>
    <property type="match status" value="1"/>
</dbReference>
<proteinExistence type="predicted"/>
<dbReference type="PANTHER" id="PTHR22642:SF2">
    <property type="entry name" value="PROTEIN LONG AFTER FAR-RED 3"/>
    <property type="match status" value="1"/>
</dbReference>
<gene>
    <name evidence="3" type="ORF">ABID49_001399</name>
</gene>
<dbReference type="SUPFAM" id="SSF51556">
    <property type="entry name" value="Metallo-dependent hydrolases"/>
    <property type="match status" value="1"/>
</dbReference>
<organism evidence="3 4">
    <name type="scientific">Bhargavaea ullalensis</name>
    <dbReference type="NCBI Taxonomy" id="1265685"/>
    <lineage>
        <taxon>Bacteria</taxon>
        <taxon>Bacillati</taxon>
        <taxon>Bacillota</taxon>
        <taxon>Bacilli</taxon>
        <taxon>Bacillales</taxon>
        <taxon>Caryophanaceae</taxon>
        <taxon>Bhargavaea</taxon>
    </lineage>
</organism>
<evidence type="ECO:0000313" key="3">
    <source>
        <dbReference type="EMBL" id="MET3575494.1"/>
    </source>
</evidence>
<feature type="domain" description="Amidohydrolase 3" evidence="2">
    <location>
        <begin position="50"/>
        <end position="530"/>
    </location>
</feature>
<dbReference type="InterPro" id="IPR032466">
    <property type="entry name" value="Metal_Hydrolase"/>
</dbReference>
<protein>
    <submittedName>
        <fullName evidence="3">Amidohydrolase YtcJ</fullName>
    </submittedName>
</protein>
<dbReference type="InterPro" id="IPR011059">
    <property type="entry name" value="Metal-dep_hydrolase_composite"/>
</dbReference>
<dbReference type="RefSeq" id="WP_040226557.1">
    <property type="nucleotide sequence ID" value="NZ_JBEPLW010000008.1"/>
</dbReference>
<reference evidence="3 4" key="1">
    <citation type="submission" date="2024-06" db="EMBL/GenBank/DDBJ databases">
        <title>Genomic Encyclopedia of Type Strains, Phase IV (KMG-IV): sequencing the most valuable type-strain genomes for metagenomic binning, comparative biology and taxonomic classification.</title>
        <authorList>
            <person name="Goeker M."/>
        </authorList>
    </citation>
    <scope>NUCLEOTIDE SEQUENCE [LARGE SCALE GENOMIC DNA]</scope>
    <source>
        <strain evidence="3 4">DSM 26128</strain>
    </source>
</reference>
<keyword evidence="4" id="KW-1185">Reference proteome</keyword>
<comment type="caution">
    <text evidence="3">The sequence shown here is derived from an EMBL/GenBank/DDBJ whole genome shotgun (WGS) entry which is preliminary data.</text>
</comment>